<feature type="transmembrane region" description="Helical" evidence="1">
    <location>
        <begin position="6"/>
        <end position="24"/>
    </location>
</feature>
<reference evidence="2" key="1">
    <citation type="submission" date="2024-06" db="EMBL/GenBank/DDBJ databases">
        <title>Mesorhizobium karijinii sp. nov., a symbiont of the iconic Swainsona formosa from arid Australia.</title>
        <authorList>
            <person name="Hill Y.J."/>
            <person name="Watkin E.L.J."/>
            <person name="O'Hara G.W."/>
            <person name="Terpolilli J."/>
            <person name="Tye M.L."/>
            <person name="Kohlmeier M.G."/>
        </authorList>
    </citation>
    <scope>NUCLEOTIDE SEQUENCE</scope>
    <source>
        <strain evidence="2">WSM2240</strain>
    </source>
</reference>
<keyword evidence="1" id="KW-1133">Transmembrane helix</keyword>
<gene>
    <name evidence="2" type="ORF">ABVK50_08700</name>
</gene>
<name>A0AAU8CUS7_9HYPH</name>
<sequence>MFDFVSGLITMGFVVAGLFFLRFWRRTGDQLFAAFALAFWILAANQALLVFVRIPIEERSWIYLLRLGAFTLILAAVIAKNRRA</sequence>
<keyword evidence="1" id="KW-0472">Membrane</keyword>
<dbReference type="RefSeq" id="WP_353641940.1">
    <property type="nucleotide sequence ID" value="NZ_CP159253.1"/>
</dbReference>
<proteinExistence type="predicted"/>
<protein>
    <submittedName>
        <fullName evidence="2">DUF5985 family protein</fullName>
    </submittedName>
</protein>
<feature type="transmembrane region" description="Helical" evidence="1">
    <location>
        <begin position="60"/>
        <end position="79"/>
    </location>
</feature>
<accession>A0AAU8CUS7</accession>
<evidence type="ECO:0000256" key="1">
    <source>
        <dbReference type="SAM" id="Phobius"/>
    </source>
</evidence>
<dbReference type="AlphaFoldDB" id="A0AAU8CUS7"/>
<organism evidence="2">
    <name type="scientific">Mesorhizobium sp. WSM2240</name>
    <dbReference type="NCBI Taxonomy" id="3228851"/>
    <lineage>
        <taxon>Bacteria</taxon>
        <taxon>Pseudomonadati</taxon>
        <taxon>Pseudomonadota</taxon>
        <taxon>Alphaproteobacteria</taxon>
        <taxon>Hyphomicrobiales</taxon>
        <taxon>Phyllobacteriaceae</taxon>
        <taxon>Mesorhizobium</taxon>
    </lineage>
</organism>
<dbReference type="EMBL" id="CP159253">
    <property type="protein sequence ID" value="XCG50533.1"/>
    <property type="molecule type" value="Genomic_DNA"/>
</dbReference>
<dbReference type="InterPro" id="IPR046027">
    <property type="entry name" value="DUF5985"/>
</dbReference>
<feature type="transmembrane region" description="Helical" evidence="1">
    <location>
        <begin position="31"/>
        <end position="54"/>
    </location>
</feature>
<evidence type="ECO:0000313" key="2">
    <source>
        <dbReference type="EMBL" id="XCG50533.1"/>
    </source>
</evidence>
<keyword evidence="1" id="KW-0812">Transmembrane</keyword>
<dbReference type="Pfam" id="PF19447">
    <property type="entry name" value="DUF5985"/>
    <property type="match status" value="1"/>
</dbReference>